<dbReference type="EMBL" id="CP094970">
    <property type="protein sequence ID" value="UYM06588.1"/>
    <property type="molecule type" value="Genomic_DNA"/>
</dbReference>
<dbReference type="InterPro" id="IPR047801">
    <property type="entry name" value="Peptidase_C45"/>
</dbReference>
<evidence type="ECO:0000259" key="1">
    <source>
        <dbReference type="Pfam" id="PF03417"/>
    </source>
</evidence>
<dbReference type="RefSeq" id="WP_271635496.1">
    <property type="nucleotide sequence ID" value="NZ_CP094970.1"/>
</dbReference>
<name>A0AA46TK42_9ACTN</name>
<keyword evidence="3" id="KW-1185">Reference proteome</keyword>
<feature type="domain" description="Peptidase C45 hydrolase" evidence="1">
    <location>
        <begin position="121"/>
        <end position="341"/>
    </location>
</feature>
<dbReference type="Gene3D" id="1.10.10.2120">
    <property type="match status" value="1"/>
</dbReference>
<gene>
    <name evidence="2" type="ORF">L0C25_05820</name>
</gene>
<reference evidence="2" key="1">
    <citation type="submission" date="2022-01" db="EMBL/GenBank/DDBJ databases">
        <title>Nocardioidaceae gen. sp. A5X3R13.</title>
        <authorList>
            <person name="Lopez Marin M.A."/>
            <person name="Uhlik O."/>
        </authorList>
    </citation>
    <scope>NUCLEOTIDE SEQUENCE</scope>
    <source>
        <strain evidence="2">A5X3R13</strain>
    </source>
</reference>
<dbReference type="Proteomes" id="UP001164390">
    <property type="component" value="Chromosome"/>
</dbReference>
<dbReference type="AlphaFoldDB" id="A0AA46TK42"/>
<protein>
    <submittedName>
        <fullName evidence="2">C45 family peptidase</fullName>
    </submittedName>
</protein>
<organism evidence="2 3">
    <name type="scientific">Solicola gregarius</name>
    <dbReference type="NCBI Taxonomy" id="2908642"/>
    <lineage>
        <taxon>Bacteria</taxon>
        <taxon>Bacillati</taxon>
        <taxon>Actinomycetota</taxon>
        <taxon>Actinomycetes</taxon>
        <taxon>Propionibacteriales</taxon>
        <taxon>Nocardioidaceae</taxon>
        <taxon>Solicola</taxon>
    </lineage>
</organism>
<dbReference type="InterPro" id="IPR005079">
    <property type="entry name" value="Peptidase_C45_hydrolase"/>
</dbReference>
<dbReference type="PANTHER" id="PTHR34180:SF1">
    <property type="entry name" value="BETA-ALANYL-DOPAMINE_CARCININE HYDROLASE"/>
    <property type="match status" value="1"/>
</dbReference>
<dbReference type="NCBIfam" id="NF040521">
    <property type="entry name" value="C45_proenzyme"/>
    <property type="match status" value="1"/>
</dbReference>
<evidence type="ECO:0000313" key="2">
    <source>
        <dbReference type="EMBL" id="UYM06588.1"/>
    </source>
</evidence>
<dbReference type="Gene3D" id="3.60.60.10">
    <property type="entry name" value="Penicillin V Acylase, Chain A"/>
    <property type="match status" value="1"/>
</dbReference>
<dbReference type="PANTHER" id="PTHR34180">
    <property type="entry name" value="PEPTIDASE C45"/>
    <property type="match status" value="1"/>
</dbReference>
<evidence type="ECO:0000313" key="3">
    <source>
        <dbReference type="Proteomes" id="UP001164390"/>
    </source>
</evidence>
<dbReference type="KEGG" id="sgrg:L0C25_05820"/>
<proteinExistence type="predicted"/>
<dbReference type="Pfam" id="PF03417">
    <property type="entry name" value="AAT"/>
    <property type="match status" value="1"/>
</dbReference>
<accession>A0AA46TK42</accession>
<sequence length="356" mass="38934">MTIQRFVTAERDPRTRGEEIARLGAEHVRANLDGYVRLFRAVGVEDVRLREFGTQAADALAAWRPDLHAEMCGVAAGTGLTEWELGLLNARTEVLAAVGAVGEGECSTSVYLPDDGAPRGVQTWDWHDELDADRLLARYVSDRGLEVRYFTEFGMLGKIGINDAGLGLHFNILNHSSDSDPIGVPVHAVARSILDSATTIAEAVEIADSASVSASTVLTVLTYDGDRGDAACIELCPAGHAVVGPEDGLLVHTNHFVDPELARGELAPATASTYRRYKHVRSLREQVADPDPRRRAEALAVHEVDGAPVCCHPDPEMTFDQRWESLLTTALDLEHNRMWFHDGRPCGVRPETWHAF</sequence>
<dbReference type="InterPro" id="IPR047794">
    <property type="entry name" value="C45_proenzyme-like"/>
</dbReference>